<dbReference type="EMBL" id="CAJNOR010001988">
    <property type="protein sequence ID" value="CAF1231137.1"/>
    <property type="molecule type" value="Genomic_DNA"/>
</dbReference>
<dbReference type="GO" id="GO:0005694">
    <property type="term" value="C:chromosome"/>
    <property type="evidence" value="ECO:0007669"/>
    <property type="project" value="UniProtKB-ARBA"/>
</dbReference>
<evidence type="ECO:0000259" key="9">
    <source>
        <dbReference type="Pfam" id="PF13087"/>
    </source>
</evidence>
<keyword evidence="2" id="KW-0378">Hydrolase</keyword>
<dbReference type="FunFam" id="3.40.50.300:FF:000326">
    <property type="entry name" value="P-loop containing nucleoside triphosphate hydrolase"/>
    <property type="match status" value="1"/>
</dbReference>
<evidence type="ECO:0000259" key="8">
    <source>
        <dbReference type="Pfam" id="PF13086"/>
    </source>
</evidence>
<dbReference type="GO" id="GO:0016787">
    <property type="term" value="F:hydrolase activity"/>
    <property type="evidence" value="ECO:0007669"/>
    <property type="project" value="UniProtKB-KW"/>
</dbReference>
<feature type="compositionally biased region" description="Basic and acidic residues" evidence="7">
    <location>
        <begin position="240"/>
        <end position="255"/>
    </location>
</feature>
<feature type="domain" description="DNA2/NAM7 helicase-like C-terminal" evidence="9">
    <location>
        <begin position="936"/>
        <end position="1135"/>
    </location>
</feature>
<dbReference type="PROSITE" id="PS50889">
    <property type="entry name" value="S4"/>
    <property type="match status" value="1"/>
</dbReference>
<evidence type="ECO:0000256" key="4">
    <source>
        <dbReference type="ARBA" id="ARBA00022840"/>
    </source>
</evidence>
<feature type="region of interest" description="Disordered" evidence="7">
    <location>
        <begin position="227"/>
        <end position="269"/>
    </location>
</feature>
<dbReference type="Pfam" id="PF25818">
    <property type="entry name" value="MTRES1_C"/>
    <property type="match status" value="1"/>
</dbReference>
<dbReference type="Pfam" id="PF13086">
    <property type="entry name" value="AAA_11"/>
    <property type="match status" value="2"/>
</dbReference>
<reference evidence="11" key="1">
    <citation type="submission" date="2021-02" db="EMBL/GenBank/DDBJ databases">
        <authorList>
            <person name="Nowell W R."/>
        </authorList>
    </citation>
    <scope>NUCLEOTIDE SEQUENCE</scope>
</reference>
<evidence type="ECO:0000313" key="11">
    <source>
        <dbReference type="EMBL" id="CAF1231137.1"/>
    </source>
</evidence>
<accession>A0A814YL77</accession>
<dbReference type="GO" id="GO:0006369">
    <property type="term" value="P:termination of RNA polymerase II transcription"/>
    <property type="evidence" value="ECO:0007669"/>
    <property type="project" value="TreeGrafter"/>
</dbReference>
<dbReference type="InterPro" id="IPR027417">
    <property type="entry name" value="P-loop_NTPase"/>
</dbReference>
<feature type="domain" description="DNA2/NAM7 helicase helicase" evidence="8">
    <location>
        <begin position="598"/>
        <end position="857"/>
    </location>
</feature>
<dbReference type="SUPFAM" id="SSF52540">
    <property type="entry name" value="P-loop containing nucleoside triphosphate hydrolases"/>
    <property type="match status" value="1"/>
</dbReference>
<feature type="coiled-coil region" evidence="6">
    <location>
        <begin position="748"/>
        <end position="808"/>
    </location>
</feature>
<evidence type="ECO:0000256" key="1">
    <source>
        <dbReference type="ARBA" id="ARBA00022741"/>
    </source>
</evidence>
<feature type="compositionally biased region" description="Acidic residues" evidence="7">
    <location>
        <begin position="1259"/>
        <end position="1276"/>
    </location>
</feature>
<evidence type="ECO:0000313" key="12">
    <source>
        <dbReference type="EMBL" id="CAF1328851.1"/>
    </source>
</evidence>
<proteinExistence type="predicted"/>
<dbReference type="InterPro" id="IPR041677">
    <property type="entry name" value="DNA2/NAM7_AAA_11"/>
</dbReference>
<dbReference type="CDD" id="cd18808">
    <property type="entry name" value="SF1_C_Upf1"/>
    <property type="match status" value="1"/>
</dbReference>
<dbReference type="Proteomes" id="UP000663852">
    <property type="component" value="Unassembled WGS sequence"/>
</dbReference>
<evidence type="ECO:0000256" key="7">
    <source>
        <dbReference type="SAM" id="MobiDB-lite"/>
    </source>
</evidence>
<protein>
    <submittedName>
        <fullName evidence="11">Uncharacterized protein</fullName>
    </submittedName>
</protein>
<dbReference type="GO" id="GO:0016604">
    <property type="term" value="C:nuclear body"/>
    <property type="evidence" value="ECO:0007669"/>
    <property type="project" value="TreeGrafter"/>
</dbReference>
<evidence type="ECO:0000256" key="2">
    <source>
        <dbReference type="ARBA" id="ARBA00022801"/>
    </source>
</evidence>
<feature type="region of interest" description="Disordered" evidence="7">
    <location>
        <begin position="73"/>
        <end position="191"/>
    </location>
</feature>
<dbReference type="Proteomes" id="UP000663828">
    <property type="component" value="Unassembled WGS sequence"/>
</dbReference>
<dbReference type="PANTHER" id="PTHR10887:SF495">
    <property type="entry name" value="HELICASE SENATAXIN ISOFORM X1-RELATED"/>
    <property type="match status" value="1"/>
</dbReference>
<keyword evidence="13" id="KW-1185">Reference proteome</keyword>
<keyword evidence="5" id="KW-0694">RNA-binding</keyword>
<organism evidence="11 13">
    <name type="scientific">Adineta ricciae</name>
    <name type="common">Rotifer</name>
    <dbReference type="NCBI Taxonomy" id="249248"/>
    <lineage>
        <taxon>Eukaryota</taxon>
        <taxon>Metazoa</taxon>
        <taxon>Spiralia</taxon>
        <taxon>Gnathifera</taxon>
        <taxon>Rotifera</taxon>
        <taxon>Eurotatoria</taxon>
        <taxon>Bdelloidea</taxon>
        <taxon>Adinetida</taxon>
        <taxon>Adinetidae</taxon>
        <taxon>Adineta</taxon>
    </lineage>
</organism>
<evidence type="ECO:0000256" key="6">
    <source>
        <dbReference type="SAM" id="Coils"/>
    </source>
</evidence>
<dbReference type="InterPro" id="IPR047187">
    <property type="entry name" value="SF1_C_Upf1"/>
</dbReference>
<dbReference type="SUPFAM" id="SSF55174">
    <property type="entry name" value="Alpha-L RNA-binding motif"/>
    <property type="match status" value="1"/>
</dbReference>
<comment type="caution">
    <text evidence="11">The sequence shown here is derived from an EMBL/GenBank/DDBJ whole genome shotgun (WGS) entry which is preliminary data.</text>
</comment>
<feature type="compositionally biased region" description="Polar residues" evidence="7">
    <location>
        <begin position="111"/>
        <end position="121"/>
    </location>
</feature>
<evidence type="ECO:0000259" key="10">
    <source>
        <dbReference type="Pfam" id="PF25818"/>
    </source>
</evidence>
<keyword evidence="6" id="KW-0175">Coiled coil</keyword>
<dbReference type="GO" id="GO:0003723">
    <property type="term" value="F:RNA binding"/>
    <property type="evidence" value="ECO:0007669"/>
    <property type="project" value="UniProtKB-KW"/>
</dbReference>
<evidence type="ECO:0000313" key="13">
    <source>
        <dbReference type="Proteomes" id="UP000663828"/>
    </source>
</evidence>
<dbReference type="OrthoDB" id="2285229at2759"/>
<feature type="region of interest" description="Disordered" evidence="7">
    <location>
        <begin position="1248"/>
        <end position="1278"/>
    </location>
</feature>
<evidence type="ECO:0000256" key="5">
    <source>
        <dbReference type="PROSITE-ProRule" id="PRU00182"/>
    </source>
</evidence>
<dbReference type="GO" id="GO:0005524">
    <property type="term" value="F:ATP binding"/>
    <property type="evidence" value="ECO:0007669"/>
    <property type="project" value="UniProtKB-KW"/>
</dbReference>
<feature type="domain" description="DNA2/NAM7 helicase helicase" evidence="8">
    <location>
        <begin position="872"/>
        <end position="929"/>
    </location>
</feature>
<gene>
    <name evidence="12" type="ORF">EDS130_LOCUS32074</name>
    <name evidence="11" type="ORF">XAT740_LOCUS25231</name>
</gene>
<keyword evidence="1" id="KW-0547">Nucleotide-binding</keyword>
<dbReference type="InterPro" id="IPR045055">
    <property type="entry name" value="DNA2/NAM7-like"/>
</dbReference>
<dbReference type="InterPro" id="IPR041679">
    <property type="entry name" value="DNA2/NAM7-like_C"/>
</dbReference>
<feature type="compositionally biased region" description="Low complexity" evidence="7">
    <location>
        <begin position="93"/>
        <end position="103"/>
    </location>
</feature>
<feature type="domain" description="Mitochondrial transcription rescue factor 1 C-terminal" evidence="10">
    <location>
        <begin position="1299"/>
        <end position="1391"/>
    </location>
</feature>
<dbReference type="PANTHER" id="PTHR10887">
    <property type="entry name" value="DNA2/NAM7 HELICASE FAMILY"/>
    <property type="match status" value="1"/>
</dbReference>
<dbReference type="Pfam" id="PF13087">
    <property type="entry name" value="AAA_12"/>
    <property type="match status" value="1"/>
</dbReference>
<dbReference type="GO" id="GO:0001147">
    <property type="term" value="F:transcription termination site sequence-specific DNA binding"/>
    <property type="evidence" value="ECO:0007669"/>
    <property type="project" value="TreeGrafter"/>
</dbReference>
<name>A0A814YL77_ADIRI</name>
<keyword evidence="3" id="KW-0347">Helicase</keyword>
<keyword evidence="4" id="KW-0067">ATP-binding</keyword>
<dbReference type="Gene3D" id="3.40.50.300">
    <property type="entry name" value="P-loop containing nucleotide triphosphate hydrolases"/>
    <property type="match status" value="2"/>
</dbReference>
<evidence type="ECO:0000256" key="3">
    <source>
        <dbReference type="ARBA" id="ARBA00022806"/>
    </source>
</evidence>
<dbReference type="GO" id="GO:0004386">
    <property type="term" value="F:helicase activity"/>
    <property type="evidence" value="ECO:0007669"/>
    <property type="project" value="UniProtKB-KW"/>
</dbReference>
<sequence length="1401" mass="158992">MSSYFFQRIKNVATSANSNTMVPRYMQQRETTNGETTKKPEVVLELSDDELLTSVLKFEQTPEFKQIVKVEEQAKKTEEPKNNASNIHPFFKRQNSSTSRSVSPPRPIHNAASSTAFLQSTKRPKSEIPTSLPPSKKRPISNSDEEDIVALDAPTSSSSSTPLIVRPPVKKLPNSKPDFQTFAPKNESVSDRTKAVLRTFRARRERGENVALTQIVASEQLRLREQLMRKPKPPSTSVVEKPKKPDVPVKRKANELDSSASKKVRTTEKAPKNAFEKLMQEMTDTMTRVTLTNTTTTNTTTISPSSSSSHPLVDLTVVKSSSSSISSTVPLQSTTNKEKRSKPRKIHNYDDYLIYILKWPVSLIDEIEIESNILYKDFLGENAYPIPVLELYSSFDEYEEITMPWLFEETFEEIKRSVKLNDHKLVGIEYDAVLAQVRLFNSGLYELKAQILQKRNPTIPNQRREMFSEDDLVVITILNQPVKKLFGLIRSGERIIDKARLHKTYHEHPDVKIKPPVWFCYEYYIRIFGHGFKIPDGSQIKIKAITSLTATLRRFKALASMRTCPLFEHLLSPSLTDEVFQITNTQHKLMEQKHLQAYNESQRNVISEAVSMMQDTKDDNQAKIYMCQGPPGTGKSQTITGIVRALLQPMLASSPTNEQSSPALSSGGSRKKMKILICCPSNGGCNEIVRRLIDVFTQKATNETASKLPFKLIRCARGGAISQDIENVSLDTLAQKRLEEELNAGGENEAIGRNLANKEKQKKQLEQRIEAEKKRQTSTANNQASEELKDLELNLKEIKASILKLQQTCRKTMPEAARRQREREIKIELLQDSDICVSTLNYVGNSIFDSFSSLNIDQSSIKLDKTKKVHPSTTSSSSSSIVSTLFNCLIIDEAGQCIEIDNYIPLRLGMNRIILVGDPEQLPATVLSRRALEAGLNQSLFERLYKLFKYDVNNPIRMLNIQYRMHDEICKFPSMHIYRSKLKTDKTINQKRKKFLLKPYMILDVVNSQEQLDPITQSYGNPHEAETVVCLVEFINSRAKVPFNQIGIITPYNYQVKLIQQKLTQHNLHQHKIEIGTVDAFQGRQKDVILLSCVRATQTTDSSTTTTGIGFVANRQRLNVSLTRAKYAMYILGHMTSLNINEDWQKLITNAVERKVILELTSANQFDGLIKRQQEGQTRPMETMSTLRFMLPLRRTLLAARYCQTSLSSSLRVSKQCVPSFDFYLRNLIGAQQKNFFSSSAIVHTQHRNRGHSNVTGVVEEEDDEEEDDDEDEDQNDQDKIKQAIQQHNLPKGYRIIIRHIASLRLDLICSAGTGIGRSAIEDEFYGSKLRVNGEKSTKKAQQVKEGDVIDLVVSRTDGAKYNSKRIVVYKVFAEKSLKNKIKVCLIAWRNGIEVDGSQWS</sequence>
<dbReference type="InterPro" id="IPR057896">
    <property type="entry name" value="MTRES1_C"/>
</dbReference>
<dbReference type="EMBL" id="CAJNOJ010000242">
    <property type="protein sequence ID" value="CAF1328851.1"/>
    <property type="molecule type" value="Genomic_DNA"/>
</dbReference>